<reference evidence="2 3" key="1">
    <citation type="journal article" date="2013" name="PLoS Genet.">
        <title>Comparative genome structure, secondary metabolite, and effector coding capacity across Cochliobolus pathogens.</title>
        <authorList>
            <person name="Condon B.J."/>
            <person name="Leng Y."/>
            <person name="Wu D."/>
            <person name="Bushley K.E."/>
            <person name="Ohm R.A."/>
            <person name="Otillar R."/>
            <person name="Martin J."/>
            <person name="Schackwitz W."/>
            <person name="Grimwood J."/>
            <person name="MohdZainudin N."/>
            <person name="Xue C."/>
            <person name="Wang R."/>
            <person name="Manning V.A."/>
            <person name="Dhillon B."/>
            <person name="Tu Z.J."/>
            <person name="Steffenson B.J."/>
            <person name="Salamov A."/>
            <person name="Sun H."/>
            <person name="Lowry S."/>
            <person name="LaButti K."/>
            <person name="Han J."/>
            <person name="Copeland A."/>
            <person name="Lindquist E."/>
            <person name="Barry K."/>
            <person name="Schmutz J."/>
            <person name="Baker S.E."/>
            <person name="Ciuffetti L.M."/>
            <person name="Grigoriev I.V."/>
            <person name="Zhong S."/>
            <person name="Turgeon B.G."/>
        </authorList>
    </citation>
    <scope>NUCLEOTIDE SEQUENCE [LARGE SCALE GENOMIC DNA]</scope>
    <source>
        <strain evidence="2 3">ATCC 44560</strain>
    </source>
</reference>
<accession>W6ZH16</accession>
<feature type="transmembrane region" description="Helical" evidence="1">
    <location>
        <begin position="108"/>
        <end position="127"/>
    </location>
</feature>
<dbReference type="OrthoDB" id="3686290at2759"/>
<sequence length="134" mass="14999">MALRFRYHIFPVPFLALEHTKLEERLSSHSHLTTALGPIVFFLVAKTPLSKHHGQSVHTSSMVMPSPIPLAFASPLTTICRNDLHRIASATSHPCDLVSLVSRRIRRLLITCILDLSFFYISLLFGLEPGLAQL</sequence>
<dbReference type="EMBL" id="KI963962">
    <property type="protein sequence ID" value="EUC46704.1"/>
    <property type="molecule type" value="Genomic_DNA"/>
</dbReference>
<dbReference type="RefSeq" id="XP_007686789.1">
    <property type="nucleotide sequence ID" value="XM_007688599.1"/>
</dbReference>
<evidence type="ECO:0000313" key="2">
    <source>
        <dbReference type="EMBL" id="EUC46704.1"/>
    </source>
</evidence>
<evidence type="ECO:0000256" key="1">
    <source>
        <dbReference type="SAM" id="Phobius"/>
    </source>
</evidence>
<evidence type="ECO:0000313" key="3">
    <source>
        <dbReference type="Proteomes" id="UP000054032"/>
    </source>
</evidence>
<dbReference type="GeneID" id="19128011"/>
<keyword evidence="1" id="KW-0472">Membrane</keyword>
<keyword evidence="3" id="KW-1185">Reference proteome</keyword>
<name>W6ZH16_COCMI</name>
<dbReference type="HOGENOM" id="CLU_1895826_0_0_1"/>
<keyword evidence="1" id="KW-1133">Transmembrane helix</keyword>
<proteinExistence type="predicted"/>
<keyword evidence="1" id="KW-0812">Transmembrane</keyword>
<dbReference type="KEGG" id="bor:COCMIDRAFT_92109"/>
<organism evidence="2 3">
    <name type="scientific">Bipolaris oryzae ATCC 44560</name>
    <dbReference type="NCBI Taxonomy" id="930090"/>
    <lineage>
        <taxon>Eukaryota</taxon>
        <taxon>Fungi</taxon>
        <taxon>Dikarya</taxon>
        <taxon>Ascomycota</taxon>
        <taxon>Pezizomycotina</taxon>
        <taxon>Dothideomycetes</taxon>
        <taxon>Pleosporomycetidae</taxon>
        <taxon>Pleosporales</taxon>
        <taxon>Pleosporineae</taxon>
        <taxon>Pleosporaceae</taxon>
        <taxon>Bipolaris</taxon>
    </lineage>
</organism>
<dbReference type="AlphaFoldDB" id="W6ZH16"/>
<dbReference type="Proteomes" id="UP000054032">
    <property type="component" value="Unassembled WGS sequence"/>
</dbReference>
<gene>
    <name evidence="2" type="ORF">COCMIDRAFT_92109</name>
</gene>
<protein>
    <submittedName>
        <fullName evidence="2">Uncharacterized protein</fullName>
    </submittedName>
</protein>